<dbReference type="RefSeq" id="WP_079442431.1">
    <property type="nucleotide sequence ID" value="NZ_MZGT01000147.1"/>
</dbReference>
<evidence type="ECO:0000313" key="2">
    <source>
        <dbReference type="Proteomes" id="UP000191056"/>
    </source>
</evidence>
<comment type="caution">
    <text evidence="1">The sequence shown here is derived from an EMBL/GenBank/DDBJ whole genome shotgun (WGS) entry which is preliminary data.</text>
</comment>
<keyword evidence="2" id="KW-1185">Reference proteome</keyword>
<proteinExistence type="predicted"/>
<sequence>MINYSKVIINKNFLKRYLVEKEDISKSLSRFIDNSINAREEITTSENPCEVSMNIFENLIMISDNSGGIHGNLTDKEIFRIGMDKGENISGLGMKKSFFRLGNKIDIFSNRNGCSRKFSLDIKLGGEELTSQSENIDYNPEVTEGTNIFISDLDNNINKEIINSYTIDNILARLGRIYSKFIKKGELIILVNERKVTAKNIEAEKISSCKILGSYQVDLYKGSKDDISGIDLFINNYMIYNREKSKEEVKWNLLNEAKHTYTDCIVEISYYGEKLKFIENKEELFTEVIKFIKENKVYFESKTIIIQYEMPITKVEELKEYYYENTAKAIGIKAFNKLYEDFSYKKNN</sequence>
<name>A0A1V4I500_9CLOT</name>
<reference evidence="1 2" key="1">
    <citation type="submission" date="2017-03" db="EMBL/GenBank/DDBJ databases">
        <title>Genome sequence of Clostridium chromiireducens DSM 23318.</title>
        <authorList>
            <person name="Poehlein A."/>
            <person name="Daniel R."/>
        </authorList>
    </citation>
    <scope>NUCLEOTIDE SEQUENCE [LARGE SCALE GENOMIC DNA]</scope>
    <source>
        <strain evidence="1 2">DSM 23318</strain>
    </source>
</reference>
<dbReference type="Proteomes" id="UP000191056">
    <property type="component" value="Unassembled WGS sequence"/>
</dbReference>
<dbReference type="OrthoDB" id="1934874at2"/>
<dbReference type="AlphaFoldDB" id="A0A1V4I500"/>
<dbReference type="STRING" id="225345.CLCHR_47990"/>
<organism evidence="1 2">
    <name type="scientific">Clostridium chromiireducens</name>
    <dbReference type="NCBI Taxonomy" id="225345"/>
    <lineage>
        <taxon>Bacteria</taxon>
        <taxon>Bacillati</taxon>
        <taxon>Bacillota</taxon>
        <taxon>Clostridia</taxon>
        <taxon>Eubacteriales</taxon>
        <taxon>Clostridiaceae</taxon>
        <taxon>Clostridium</taxon>
    </lineage>
</organism>
<dbReference type="EMBL" id="MZGT01000147">
    <property type="protein sequence ID" value="OPJ54647.1"/>
    <property type="molecule type" value="Genomic_DNA"/>
</dbReference>
<protein>
    <recommendedName>
        <fullName evidence="3">ATP-binding protein</fullName>
    </recommendedName>
</protein>
<gene>
    <name evidence="1" type="ORF">CLCHR_47990</name>
</gene>
<evidence type="ECO:0008006" key="3">
    <source>
        <dbReference type="Google" id="ProtNLM"/>
    </source>
</evidence>
<evidence type="ECO:0000313" key="1">
    <source>
        <dbReference type="EMBL" id="OPJ54647.1"/>
    </source>
</evidence>
<accession>A0A1V4I500</accession>